<protein>
    <submittedName>
        <fullName evidence="1">Uncharacterized protein</fullName>
    </submittedName>
</protein>
<organism evidence="1 2">
    <name type="scientific">Coprococcus intestinihominis</name>
    <dbReference type="NCBI Taxonomy" id="3133154"/>
    <lineage>
        <taxon>Bacteria</taxon>
        <taxon>Bacillati</taxon>
        <taxon>Bacillota</taxon>
        <taxon>Clostridia</taxon>
        <taxon>Lachnospirales</taxon>
        <taxon>Lachnospiraceae</taxon>
        <taxon>Coprococcus</taxon>
    </lineage>
</organism>
<evidence type="ECO:0000313" key="1">
    <source>
        <dbReference type="EMBL" id="MEQ2366739.1"/>
    </source>
</evidence>
<comment type="caution">
    <text evidence="1">The sequence shown here is derived from an EMBL/GenBank/DDBJ whole genome shotgun (WGS) entry which is preliminary data.</text>
</comment>
<keyword evidence="2" id="KW-1185">Reference proteome</keyword>
<dbReference type="RefSeq" id="WP_349086324.1">
    <property type="nucleotide sequence ID" value="NZ_JBBMEK010000345.1"/>
</dbReference>
<dbReference type="EMBL" id="JBBMEK010000345">
    <property type="protein sequence ID" value="MEQ2366739.1"/>
    <property type="molecule type" value="Genomic_DNA"/>
</dbReference>
<dbReference type="Proteomes" id="UP001469749">
    <property type="component" value="Unassembled WGS sequence"/>
</dbReference>
<name>A0ABV1B8L4_9FIRM</name>
<proteinExistence type="predicted"/>
<sequence length="80" mass="8822">MAATEEIEKEILAEMAANPVPYAAGQVNDVITIDGETRMISVPASEIFFGVESDKDVERKHFRCPKVVGDGIDLSKHQIY</sequence>
<reference evidence="1 2" key="1">
    <citation type="submission" date="2024-03" db="EMBL/GenBank/DDBJ databases">
        <title>Human intestinal bacterial collection.</title>
        <authorList>
            <person name="Pauvert C."/>
            <person name="Hitch T.C.A."/>
            <person name="Clavel T."/>
        </authorList>
    </citation>
    <scope>NUCLEOTIDE SEQUENCE [LARGE SCALE GENOMIC DNA]</scope>
    <source>
        <strain evidence="1 2">CLA-AA-H190</strain>
    </source>
</reference>
<accession>A0ABV1B8L4</accession>
<evidence type="ECO:0000313" key="2">
    <source>
        <dbReference type="Proteomes" id="UP001469749"/>
    </source>
</evidence>
<feature type="non-terminal residue" evidence="1">
    <location>
        <position position="80"/>
    </location>
</feature>
<gene>
    <name evidence="1" type="ORF">WMO25_16865</name>
</gene>